<reference evidence="3" key="1">
    <citation type="journal article" date="2019" name="Int. J. Syst. Evol. Microbiol.">
        <title>The Global Catalogue of Microorganisms (GCM) 10K type strain sequencing project: providing services to taxonomists for standard genome sequencing and annotation.</title>
        <authorList>
            <consortium name="The Broad Institute Genomics Platform"/>
            <consortium name="The Broad Institute Genome Sequencing Center for Infectious Disease"/>
            <person name="Wu L."/>
            <person name="Ma J."/>
        </authorList>
    </citation>
    <scope>NUCLEOTIDE SEQUENCE [LARGE SCALE GENOMIC DNA]</scope>
    <source>
        <strain evidence="3">CCUG 60523</strain>
    </source>
</reference>
<keyword evidence="1" id="KW-0812">Transmembrane</keyword>
<evidence type="ECO:0000256" key="1">
    <source>
        <dbReference type="SAM" id="Phobius"/>
    </source>
</evidence>
<proteinExistence type="predicted"/>
<sequence>MKSSRIIFWIITAVVLATVYYIVSESLSQPGLERFKGKIEERGFYRNENNTGPVLRVFAAEVIGGDLALMKEYGDAMPHTKYGKTIVFFLEQDEMNSIEISSQSPYLPVELQSRVLATYSKSPMGEASIVESFVP</sequence>
<keyword evidence="3" id="KW-1185">Reference proteome</keyword>
<organism evidence="2 3">
    <name type="scientific">Algoriphagus namhaensis</name>
    <dbReference type="NCBI Taxonomy" id="915353"/>
    <lineage>
        <taxon>Bacteria</taxon>
        <taxon>Pseudomonadati</taxon>
        <taxon>Bacteroidota</taxon>
        <taxon>Cytophagia</taxon>
        <taxon>Cytophagales</taxon>
        <taxon>Cyclobacteriaceae</taxon>
        <taxon>Algoriphagus</taxon>
    </lineage>
</organism>
<dbReference type="RefSeq" id="WP_377902209.1">
    <property type="nucleotide sequence ID" value="NZ_JBHRZS010000002.1"/>
</dbReference>
<evidence type="ECO:0000313" key="2">
    <source>
        <dbReference type="EMBL" id="MFC3878598.1"/>
    </source>
</evidence>
<keyword evidence="1" id="KW-0472">Membrane</keyword>
<gene>
    <name evidence="2" type="ORF">ACFOSV_00330</name>
</gene>
<feature type="transmembrane region" description="Helical" evidence="1">
    <location>
        <begin position="6"/>
        <end position="23"/>
    </location>
</feature>
<name>A0ABV8AL26_9BACT</name>
<dbReference type="Proteomes" id="UP001595805">
    <property type="component" value="Unassembled WGS sequence"/>
</dbReference>
<evidence type="ECO:0000313" key="3">
    <source>
        <dbReference type="Proteomes" id="UP001595805"/>
    </source>
</evidence>
<comment type="caution">
    <text evidence="2">The sequence shown here is derived from an EMBL/GenBank/DDBJ whole genome shotgun (WGS) entry which is preliminary data.</text>
</comment>
<protein>
    <recommendedName>
        <fullName evidence="4">DUF1330 domain-containing protein</fullName>
    </recommendedName>
</protein>
<evidence type="ECO:0008006" key="4">
    <source>
        <dbReference type="Google" id="ProtNLM"/>
    </source>
</evidence>
<accession>A0ABV8AL26</accession>
<keyword evidence="1" id="KW-1133">Transmembrane helix</keyword>
<dbReference type="EMBL" id="JBHRZS010000002">
    <property type="protein sequence ID" value="MFC3878598.1"/>
    <property type="molecule type" value="Genomic_DNA"/>
</dbReference>